<name>A0A931BMZ8_9BACT</name>
<dbReference type="Proteomes" id="UP000645610">
    <property type="component" value="Unassembled WGS sequence"/>
</dbReference>
<dbReference type="EMBL" id="JADQDP010000003">
    <property type="protein sequence ID" value="MBF9143253.1"/>
    <property type="molecule type" value="Genomic_DNA"/>
</dbReference>
<evidence type="ECO:0000313" key="1">
    <source>
        <dbReference type="EMBL" id="MBF9143253.1"/>
    </source>
</evidence>
<protein>
    <submittedName>
        <fullName evidence="1">Uncharacterized protein</fullName>
    </submittedName>
</protein>
<comment type="caution">
    <text evidence="1">The sequence shown here is derived from an EMBL/GenBank/DDBJ whole genome shotgun (WGS) entry which is preliminary data.</text>
</comment>
<proteinExistence type="predicted"/>
<sequence length="106" mass="12248">MWVDPAVFKGIAFKIETGQQDTLQVYVGERWVYEYIGPNGKNRYGAVFHFLLHADSVRRQPITLIDRPHGVYTTFSLKPACRCVWIAQLPTGRWSVVQSRFAVDFE</sequence>
<dbReference type="RefSeq" id="WP_196287563.1">
    <property type="nucleotide sequence ID" value="NZ_JADQDP010000003.1"/>
</dbReference>
<organism evidence="1 2">
    <name type="scientific">Hymenobacter properus</name>
    <dbReference type="NCBI Taxonomy" id="2791026"/>
    <lineage>
        <taxon>Bacteria</taxon>
        <taxon>Pseudomonadati</taxon>
        <taxon>Bacteroidota</taxon>
        <taxon>Cytophagia</taxon>
        <taxon>Cytophagales</taxon>
        <taxon>Hymenobacteraceae</taxon>
        <taxon>Hymenobacter</taxon>
    </lineage>
</organism>
<keyword evidence="2" id="KW-1185">Reference proteome</keyword>
<gene>
    <name evidence="1" type="ORF">I2I01_16520</name>
</gene>
<evidence type="ECO:0000313" key="2">
    <source>
        <dbReference type="Proteomes" id="UP000645610"/>
    </source>
</evidence>
<dbReference type="AlphaFoldDB" id="A0A931BMZ8"/>
<accession>A0A931BMZ8</accession>
<reference evidence="1 2" key="1">
    <citation type="submission" date="2020-11" db="EMBL/GenBank/DDBJ databases">
        <authorList>
            <person name="Kim M.K."/>
        </authorList>
    </citation>
    <scope>NUCLEOTIDE SEQUENCE [LARGE SCALE GENOMIC DNA]</scope>
    <source>
        <strain evidence="1 2">BT439</strain>
    </source>
</reference>